<dbReference type="PANTHER" id="PTHR47256">
    <property type="entry name" value="ZN(II)2CYS6 TRANSCRIPTION FACTOR (EUROFUNG)-RELATED"/>
    <property type="match status" value="1"/>
</dbReference>
<proteinExistence type="predicted"/>
<feature type="compositionally biased region" description="Polar residues" evidence="2">
    <location>
        <begin position="137"/>
        <end position="147"/>
    </location>
</feature>
<evidence type="ECO:0000313" key="5">
    <source>
        <dbReference type="Proteomes" id="UP000562682"/>
    </source>
</evidence>
<dbReference type="PROSITE" id="PS00463">
    <property type="entry name" value="ZN2_CY6_FUNGAL_1"/>
    <property type="match status" value="1"/>
</dbReference>
<keyword evidence="5" id="KW-1185">Reference proteome</keyword>
<dbReference type="Gene3D" id="4.10.240.10">
    <property type="entry name" value="Zn(2)-C6 fungal-type DNA-binding domain"/>
    <property type="match status" value="1"/>
</dbReference>
<dbReference type="EMBL" id="JAAOAK010000532">
    <property type="protein sequence ID" value="KAF5662082.1"/>
    <property type="molecule type" value="Genomic_DNA"/>
</dbReference>
<evidence type="ECO:0000256" key="1">
    <source>
        <dbReference type="ARBA" id="ARBA00023242"/>
    </source>
</evidence>
<dbReference type="Pfam" id="PF20183">
    <property type="entry name" value="DUF6546"/>
    <property type="match status" value="1"/>
</dbReference>
<dbReference type="PROSITE" id="PS50048">
    <property type="entry name" value="ZN2_CY6_FUNGAL_2"/>
    <property type="match status" value="1"/>
</dbReference>
<dbReference type="CDD" id="cd12148">
    <property type="entry name" value="fungal_TF_MHR"/>
    <property type="match status" value="1"/>
</dbReference>
<sequence length="585" mass="65510">MDYPPLFPRDPTLPFSKGAPTLAPKRRAVAVACDACRRRKVRCTGEFPTCAACQRRGAECKYADIANDREMRSNQLKKRVKELEDENRSLWSLFENLRKPDGRMNEEILRGIQAGDDFGTVVENARDNQGKRKRSPSPGSLTRQRPSEWTTIRGILPRTPVASPAAVYPIVLPIHASPSSVPLPSPPIDTPTSPKDAILGLLTLPQTGKPDLVLLNEARPKEHCDLRLNELSVSYWTRVPISDRSASTLISTFLETDNSAVGFIDKDLFLTDLVQHNPTFCSAFLVSSILYLACFAHTASDGRAATLAHSFFNDAERLYRAERLSDNLTTLAAINIFSLGCFSHGNESLGQDLLLSGRQMGKRMNLYGLDPTSSELYKHDEERLEPLATISETWQRIVEKHTFQDFNLGVPDLLGFQWFVKRGQLQLVKSITLKVPARIYVNEHEYGVCDTIQRNFPDIISSTTVLESIHIEKWWNGAGICESYEGFKLPPSVKQLSYFYGVSRNYLMESTKTSREPLDLTSQAAGHLEHIALSYSITANDFLDDCKEVEFKQLKTLAPTHRFFGAPDTELLKAASEAAKRMPAL</sequence>
<dbReference type="InterPro" id="IPR036864">
    <property type="entry name" value="Zn2-C6_fun-type_DNA-bd_sf"/>
</dbReference>
<reference evidence="4 5" key="1">
    <citation type="submission" date="2020-05" db="EMBL/GenBank/DDBJ databases">
        <title>Identification and distribution of gene clusters putatively required for synthesis of sphingolipid metabolism inhibitors in phylogenetically diverse species of the filamentous fungus Fusarium.</title>
        <authorList>
            <person name="Kim H.-S."/>
            <person name="Busman M."/>
            <person name="Brown D.W."/>
            <person name="Divon H."/>
            <person name="Uhlig S."/>
            <person name="Proctor R.H."/>
        </authorList>
    </citation>
    <scope>NUCLEOTIDE SEQUENCE [LARGE SCALE GENOMIC DNA]</scope>
    <source>
        <strain evidence="4 5">NRRL 25311</strain>
    </source>
</reference>
<dbReference type="PANTHER" id="PTHR47256:SF1">
    <property type="entry name" value="ZN(II)2CYS6 TRANSCRIPTION FACTOR (EUROFUNG)"/>
    <property type="match status" value="1"/>
</dbReference>
<dbReference type="InterPro" id="IPR053187">
    <property type="entry name" value="Notoamide_regulator"/>
</dbReference>
<feature type="region of interest" description="Disordered" evidence="2">
    <location>
        <begin position="125"/>
        <end position="147"/>
    </location>
</feature>
<organism evidence="4 5">
    <name type="scientific">Fusarium denticulatum</name>
    <dbReference type="NCBI Taxonomy" id="48507"/>
    <lineage>
        <taxon>Eukaryota</taxon>
        <taxon>Fungi</taxon>
        <taxon>Dikarya</taxon>
        <taxon>Ascomycota</taxon>
        <taxon>Pezizomycotina</taxon>
        <taxon>Sordariomycetes</taxon>
        <taxon>Hypocreomycetidae</taxon>
        <taxon>Hypocreales</taxon>
        <taxon>Nectriaceae</taxon>
        <taxon>Fusarium</taxon>
        <taxon>Fusarium fujikuroi species complex</taxon>
    </lineage>
</organism>
<dbReference type="InterPro" id="IPR046676">
    <property type="entry name" value="DUF6546"/>
</dbReference>
<dbReference type="Proteomes" id="UP000562682">
    <property type="component" value="Unassembled WGS sequence"/>
</dbReference>
<feature type="domain" description="Zn(2)-C6 fungal-type" evidence="3">
    <location>
        <begin position="32"/>
        <end position="62"/>
    </location>
</feature>
<dbReference type="InterPro" id="IPR001138">
    <property type="entry name" value="Zn2Cys6_DnaBD"/>
</dbReference>
<dbReference type="SUPFAM" id="SSF57701">
    <property type="entry name" value="Zn2/Cys6 DNA-binding domain"/>
    <property type="match status" value="1"/>
</dbReference>
<evidence type="ECO:0000256" key="2">
    <source>
        <dbReference type="SAM" id="MobiDB-lite"/>
    </source>
</evidence>
<gene>
    <name evidence="4" type="ORF">FDENT_13410</name>
</gene>
<dbReference type="AlphaFoldDB" id="A0A8H5T2M0"/>
<dbReference type="SMART" id="SM00066">
    <property type="entry name" value="GAL4"/>
    <property type="match status" value="1"/>
</dbReference>
<comment type="caution">
    <text evidence="4">The sequence shown here is derived from an EMBL/GenBank/DDBJ whole genome shotgun (WGS) entry which is preliminary data.</text>
</comment>
<accession>A0A8H5T2M0</accession>
<keyword evidence="1" id="KW-0539">Nucleus</keyword>
<protein>
    <submittedName>
        <fullName evidence="4">Regulatory CAT8</fullName>
    </submittedName>
</protein>
<dbReference type="CDD" id="cd00067">
    <property type="entry name" value="GAL4"/>
    <property type="match status" value="1"/>
</dbReference>
<evidence type="ECO:0000259" key="3">
    <source>
        <dbReference type="PROSITE" id="PS50048"/>
    </source>
</evidence>
<evidence type="ECO:0000313" key="4">
    <source>
        <dbReference type="EMBL" id="KAF5662082.1"/>
    </source>
</evidence>
<dbReference type="Pfam" id="PF00172">
    <property type="entry name" value="Zn_clus"/>
    <property type="match status" value="1"/>
</dbReference>
<dbReference type="GO" id="GO:0008270">
    <property type="term" value="F:zinc ion binding"/>
    <property type="evidence" value="ECO:0007669"/>
    <property type="project" value="InterPro"/>
</dbReference>
<dbReference type="GO" id="GO:0000981">
    <property type="term" value="F:DNA-binding transcription factor activity, RNA polymerase II-specific"/>
    <property type="evidence" value="ECO:0007669"/>
    <property type="project" value="InterPro"/>
</dbReference>
<name>A0A8H5T2M0_9HYPO</name>